<protein>
    <submittedName>
        <fullName evidence="1">Uncharacterized protein</fullName>
    </submittedName>
</protein>
<accession>A0ACC0BVX3</accession>
<comment type="caution">
    <text evidence="1">The sequence shown here is derived from an EMBL/GenBank/DDBJ whole genome shotgun (WGS) entry which is preliminary data.</text>
</comment>
<organism evidence="1 2">
    <name type="scientific">Catharanthus roseus</name>
    <name type="common">Madagascar periwinkle</name>
    <name type="synonym">Vinca rosea</name>
    <dbReference type="NCBI Taxonomy" id="4058"/>
    <lineage>
        <taxon>Eukaryota</taxon>
        <taxon>Viridiplantae</taxon>
        <taxon>Streptophyta</taxon>
        <taxon>Embryophyta</taxon>
        <taxon>Tracheophyta</taxon>
        <taxon>Spermatophyta</taxon>
        <taxon>Magnoliopsida</taxon>
        <taxon>eudicotyledons</taxon>
        <taxon>Gunneridae</taxon>
        <taxon>Pentapetalae</taxon>
        <taxon>asterids</taxon>
        <taxon>lamiids</taxon>
        <taxon>Gentianales</taxon>
        <taxon>Apocynaceae</taxon>
        <taxon>Rauvolfioideae</taxon>
        <taxon>Vinceae</taxon>
        <taxon>Catharanthinae</taxon>
        <taxon>Catharanthus</taxon>
    </lineage>
</organism>
<gene>
    <name evidence="1" type="ORF">M9H77_07714</name>
</gene>
<name>A0ACC0BVX3_CATRO</name>
<dbReference type="EMBL" id="CM044702">
    <property type="protein sequence ID" value="KAI5676764.1"/>
    <property type="molecule type" value="Genomic_DNA"/>
</dbReference>
<sequence length="130" mass="14829">MHRSGAPHRYSGEWIHLKRGVAPWKVWPNRSTWTLHHALRWVGRLVESQEGLETKVGPKTDLVGALGICSILTQGGQRYNKPLKLGVEFLVRVSSEGHLFLFCFFMLEPFVNKTFLGLYVDDGYQNGFTL</sequence>
<evidence type="ECO:0000313" key="2">
    <source>
        <dbReference type="Proteomes" id="UP001060085"/>
    </source>
</evidence>
<keyword evidence="2" id="KW-1185">Reference proteome</keyword>
<evidence type="ECO:0000313" key="1">
    <source>
        <dbReference type="EMBL" id="KAI5676764.1"/>
    </source>
</evidence>
<proteinExistence type="predicted"/>
<dbReference type="Proteomes" id="UP001060085">
    <property type="component" value="Linkage Group LG02"/>
</dbReference>
<reference evidence="2" key="1">
    <citation type="journal article" date="2023" name="Nat. Plants">
        <title>Single-cell RNA sequencing provides a high-resolution roadmap for understanding the multicellular compartmentation of specialized metabolism.</title>
        <authorList>
            <person name="Sun S."/>
            <person name="Shen X."/>
            <person name="Li Y."/>
            <person name="Li Y."/>
            <person name="Wang S."/>
            <person name="Li R."/>
            <person name="Zhang H."/>
            <person name="Shen G."/>
            <person name="Guo B."/>
            <person name="Wei J."/>
            <person name="Xu J."/>
            <person name="St-Pierre B."/>
            <person name="Chen S."/>
            <person name="Sun C."/>
        </authorList>
    </citation>
    <scope>NUCLEOTIDE SEQUENCE [LARGE SCALE GENOMIC DNA]</scope>
</reference>